<dbReference type="InterPro" id="IPR050962">
    <property type="entry name" value="Phosphate-bind_PstS"/>
</dbReference>
<evidence type="ECO:0000256" key="4">
    <source>
        <dbReference type="SAM" id="MobiDB-lite"/>
    </source>
</evidence>
<reference evidence="9" key="1">
    <citation type="submission" date="2019-02" db="EMBL/GenBank/DDBJ databases">
        <title>Glaciihabitans arcticus sp. nov., a psychrotolerant bacterium isolated from polar soil.</title>
        <authorList>
            <person name="Dahal R.H."/>
        </authorList>
    </citation>
    <scope>NUCLEOTIDE SEQUENCE [LARGE SCALE GENOMIC DNA]</scope>
    <source>
        <strain evidence="9">RP-3-7</strain>
    </source>
</reference>
<evidence type="ECO:0000256" key="1">
    <source>
        <dbReference type="ARBA" id="ARBA00008725"/>
    </source>
</evidence>
<comment type="similarity">
    <text evidence="1">Belongs to the PstS family.</text>
</comment>
<dbReference type="GO" id="GO:0043190">
    <property type="term" value="C:ATP-binding cassette (ABC) transporter complex"/>
    <property type="evidence" value="ECO:0007669"/>
    <property type="project" value="InterPro"/>
</dbReference>
<feature type="domain" description="PBP" evidence="7">
    <location>
        <begin position="25"/>
        <end position="347"/>
    </location>
</feature>
<accession>A0A4Q9GQ79</accession>
<keyword evidence="5" id="KW-0812">Transmembrane</keyword>
<evidence type="ECO:0000256" key="6">
    <source>
        <dbReference type="SAM" id="SignalP"/>
    </source>
</evidence>
<feature type="transmembrane region" description="Helical" evidence="5">
    <location>
        <begin position="505"/>
        <end position="528"/>
    </location>
</feature>
<feature type="compositionally biased region" description="Gly residues" evidence="4">
    <location>
        <begin position="452"/>
        <end position="467"/>
    </location>
</feature>
<dbReference type="Gene3D" id="3.40.190.10">
    <property type="entry name" value="Periplasmic binding protein-like II"/>
    <property type="match status" value="2"/>
</dbReference>
<dbReference type="PANTHER" id="PTHR42996:SF1">
    <property type="entry name" value="PHOSPHATE-BINDING PROTEIN PSTS"/>
    <property type="match status" value="1"/>
</dbReference>
<dbReference type="SUPFAM" id="SSF53850">
    <property type="entry name" value="Periplasmic binding protein-like II"/>
    <property type="match status" value="1"/>
</dbReference>
<evidence type="ECO:0000313" key="8">
    <source>
        <dbReference type="EMBL" id="TBN57022.1"/>
    </source>
</evidence>
<keyword evidence="5" id="KW-1133">Transmembrane helix</keyword>
<evidence type="ECO:0000259" key="7">
    <source>
        <dbReference type="Pfam" id="PF12849"/>
    </source>
</evidence>
<dbReference type="NCBIfam" id="TIGR00975">
    <property type="entry name" value="3a0107s03"/>
    <property type="match status" value="1"/>
</dbReference>
<dbReference type="CDD" id="cd13565">
    <property type="entry name" value="PBP2_PstS"/>
    <property type="match status" value="1"/>
</dbReference>
<protein>
    <submittedName>
        <fullName evidence="8">Phosphate ABC transporter substrate-binding protein PstS</fullName>
    </submittedName>
</protein>
<evidence type="ECO:0000256" key="5">
    <source>
        <dbReference type="SAM" id="Phobius"/>
    </source>
</evidence>
<evidence type="ECO:0000313" key="9">
    <source>
        <dbReference type="Proteomes" id="UP000294194"/>
    </source>
</evidence>
<dbReference type="Proteomes" id="UP000294194">
    <property type="component" value="Unassembled WGS sequence"/>
</dbReference>
<evidence type="ECO:0000256" key="3">
    <source>
        <dbReference type="ARBA" id="ARBA00022592"/>
    </source>
</evidence>
<keyword evidence="3" id="KW-0592">Phosphate transport</keyword>
<dbReference type="GO" id="GO:0035435">
    <property type="term" value="P:phosphate ion transmembrane transport"/>
    <property type="evidence" value="ECO:0007669"/>
    <property type="project" value="InterPro"/>
</dbReference>
<feature type="compositionally biased region" description="Acidic residues" evidence="4">
    <location>
        <begin position="438"/>
        <end position="450"/>
    </location>
</feature>
<comment type="caution">
    <text evidence="8">The sequence shown here is derived from an EMBL/GenBank/DDBJ whole genome shotgun (WGS) entry which is preliminary data.</text>
</comment>
<name>A0A4Q9GQ79_9MICO</name>
<organism evidence="8 9">
    <name type="scientific">Glaciihabitans arcticus</name>
    <dbReference type="NCBI Taxonomy" id="2668039"/>
    <lineage>
        <taxon>Bacteria</taxon>
        <taxon>Bacillati</taxon>
        <taxon>Actinomycetota</taxon>
        <taxon>Actinomycetes</taxon>
        <taxon>Micrococcales</taxon>
        <taxon>Microbacteriaceae</taxon>
        <taxon>Glaciihabitans</taxon>
    </lineage>
</organism>
<dbReference type="RefSeq" id="WP_130981133.1">
    <property type="nucleotide sequence ID" value="NZ_SISG01000001.1"/>
</dbReference>
<feature type="region of interest" description="Disordered" evidence="4">
    <location>
        <begin position="400"/>
        <end position="473"/>
    </location>
</feature>
<dbReference type="GO" id="GO:0042301">
    <property type="term" value="F:phosphate ion binding"/>
    <property type="evidence" value="ECO:0007669"/>
    <property type="project" value="InterPro"/>
</dbReference>
<proteinExistence type="inferred from homology"/>
<dbReference type="PANTHER" id="PTHR42996">
    <property type="entry name" value="PHOSPHATE-BINDING PROTEIN PSTS"/>
    <property type="match status" value="1"/>
</dbReference>
<dbReference type="Pfam" id="PF12849">
    <property type="entry name" value="PBP_like_2"/>
    <property type="match status" value="1"/>
</dbReference>
<dbReference type="AlphaFoldDB" id="A0A4Q9GQ79"/>
<keyword evidence="2" id="KW-0813">Transport</keyword>
<feature type="signal peptide" evidence="6">
    <location>
        <begin position="1"/>
        <end position="26"/>
    </location>
</feature>
<sequence>MTRLRPRFTMLLVAAVAAMVAFPASAATAADYVPISGAGSSWSANAIDQWRRNVQQYGMRVNYASTGSSDGRNQFKAGTVDFASSEIPYGLKDGAVVDAPPSRGHAYMPLVAGGTAFMYNLSTGGKQITNLRLSGTVLTKIFTGVITSWDDAAIKADNPGIALPKRKIVPVVRSDGSGSTAQFTTWMANQYGSLWNAYCAKAGRSSPCGVTSNYPTVSGKGFVAQPNSQGVSGYVAQKANIGTITYVEYSYALKTGYPVAKILNKAGYYVEPTASNVAVGLLGAKINTDKGSSAYLTQILTGVYNNKDARAYPLSSYSYLIVPTKVESNFTEDKGKTLGGFAYYFLCEGQQQAEVLGYSPLPINLVKAGLEQVRKIPGVEAKAIDITKCNNPTFSKDGTNTLAKKAPAPPSCDKQGSAQCGTGTGGAKADTPATGDSGTDEDETEGDSETIGDGGGDSGGGSSGGGNSQVDGPQYCEADTGVCANVVALPVEVESEPTWSLQQSLMVAAVALLLGVVTIPPTVGQFIARKRKQS</sequence>
<gene>
    <name evidence="8" type="primary">pstS</name>
    <name evidence="8" type="ORF">EYE40_06195</name>
</gene>
<keyword evidence="9" id="KW-1185">Reference proteome</keyword>
<dbReference type="EMBL" id="SISG01000001">
    <property type="protein sequence ID" value="TBN57022.1"/>
    <property type="molecule type" value="Genomic_DNA"/>
</dbReference>
<dbReference type="InterPro" id="IPR024370">
    <property type="entry name" value="PBP_domain"/>
</dbReference>
<keyword evidence="5" id="KW-0472">Membrane</keyword>
<evidence type="ECO:0000256" key="2">
    <source>
        <dbReference type="ARBA" id="ARBA00022448"/>
    </source>
</evidence>
<dbReference type="InterPro" id="IPR005673">
    <property type="entry name" value="ABC_phos-bd_PstS"/>
</dbReference>
<keyword evidence="6" id="KW-0732">Signal</keyword>
<feature type="chain" id="PRO_5020970702" evidence="6">
    <location>
        <begin position="27"/>
        <end position="534"/>
    </location>
</feature>